<dbReference type="PANTHER" id="PTHR42756:SF1">
    <property type="entry name" value="TRANSCRIPTIONAL REPRESSOR OF EMRAB OPERON"/>
    <property type="match status" value="1"/>
</dbReference>
<evidence type="ECO:0000256" key="2">
    <source>
        <dbReference type="ARBA" id="ARBA00023125"/>
    </source>
</evidence>
<dbReference type="PRINTS" id="PR00598">
    <property type="entry name" value="HTHMARR"/>
</dbReference>
<proteinExistence type="predicted"/>
<dbReference type="PROSITE" id="PS01117">
    <property type="entry name" value="HTH_MARR_1"/>
    <property type="match status" value="1"/>
</dbReference>
<dbReference type="PROSITE" id="PS50995">
    <property type="entry name" value="HTH_MARR_2"/>
    <property type="match status" value="1"/>
</dbReference>
<organism evidence="5 6">
    <name type="scientific">Mangrovibacter plantisponsor</name>
    <dbReference type="NCBI Taxonomy" id="451513"/>
    <lineage>
        <taxon>Bacteria</taxon>
        <taxon>Pseudomonadati</taxon>
        <taxon>Pseudomonadota</taxon>
        <taxon>Gammaproteobacteria</taxon>
        <taxon>Enterobacterales</taxon>
        <taxon>Enterobacteriaceae</taxon>
        <taxon>Mangrovibacter</taxon>
    </lineage>
</organism>
<comment type="caution">
    <text evidence="5">The sequence shown here is derived from an EMBL/GenBank/DDBJ whole genome shotgun (WGS) entry which is preliminary data.</text>
</comment>
<dbReference type="InterPro" id="IPR023187">
    <property type="entry name" value="Tscrpt_reg_MarR-type_CS"/>
</dbReference>
<dbReference type="PANTHER" id="PTHR42756">
    <property type="entry name" value="TRANSCRIPTIONAL REGULATOR, MARR"/>
    <property type="match status" value="1"/>
</dbReference>
<dbReference type="SMART" id="SM00347">
    <property type="entry name" value="HTH_MARR"/>
    <property type="match status" value="1"/>
</dbReference>
<evidence type="ECO:0000259" key="4">
    <source>
        <dbReference type="PROSITE" id="PS50995"/>
    </source>
</evidence>
<dbReference type="SUPFAM" id="SSF46785">
    <property type="entry name" value="Winged helix' DNA-binding domain"/>
    <property type="match status" value="1"/>
</dbReference>
<dbReference type="RefSeq" id="WP_110026263.1">
    <property type="nucleotide sequence ID" value="NZ_QGTS01000008.1"/>
</dbReference>
<dbReference type="EMBL" id="QGTS01000008">
    <property type="protein sequence ID" value="PWW07594.1"/>
    <property type="molecule type" value="Genomic_DNA"/>
</dbReference>
<dbReference type="OrthoDB" id="6195716at2"/>
<keyword evidence="6" id="KW-1185">Reference proteome</keyword>
<feature type="domain" description="HTH marR-type" evidence="4">
    <location>
        <begin position="10"/>
        <end position="143"/>
    </location>
</feature>
<keyword evidence="2" id="KW-0238">DNA-binding</keyword>
<dbReference type="Proteomes" id="UP000246744">
    <property type="component" value="Unassembled WGS sequence"/>
</dbReference>
<dbReference type="InterPro" id="IPR000835">
    <property type="entry name" value="HTH_MarR-typ"/>
</dbReference>
<keyword evidence="1" id="KW-0805">Transcription regulation</keyword>
<sequence length="152" mass="17305">MHIKEYPQTLNLNLALLFHLTNQYKDQLIGHYFSGVGVTAAQFKVLINIYKGTITPVEICKHLQMDTGAMSRMISRMVKSGLIERHPDINDKRQVLLGLTEKGIMLCKTFENEAMTSILSDLTANLTQDEVNQLMTLLLKLLPDHFTARHHD</sequence>
<gene>
    <name evidence="5" type="ORF">DES37_10817</name>
</gene>
<dbReference type="AlphaFoldDB" id="A0A317PWP7"/>
<name>A0A317PWP7_9ENTR</name>
<dbReference type="InterPro" id="IPR036390">
    <property type="entry name" value="WH_DNA-bd_sf"/>
</dbReference>
<reference evidence="5 6" key="1">
    <citation type="submission" date="2018-05" db="EMBL/GenBank/DDBJ databases">
        <title>Genomic Encyclopedia of Type Strains, Phase IV (KMG-IV): sequencing the most valuable type-strain genomes for metagenomic binning, comparative biology and taxonomic classification.</title>
        <authorList>
            <person name="Goeker M."/>
        </authorList>
    </citation>
    <scope>NUCLEOTIDE SEQUENCE [LARGE SCALE GENOMIC DNA]</scope>
    <source>
        <strain evidence="5 6">DSM 19579</strain>
    </source>
</reference>
<dbReference type="InterPro" id="IPR011991">
    <property type="entry name" value="ArsR-like_HTH"/>
</dbReference>
<dbReference type="CDD" id="cd00090">
    <property type="entry name" value="HTH_ARSR"/>
    <property type="match status" value="1"/>
</dbReference>
<evidence type="ECO:0000256" key="1">
    <source>
        <dbReference type="ARBA" id="ARBA00023015"/>
    </source>
</evidence>
<evidence type="ECO:0000313" key="5">
    <source>
        <dbReference type="EMBL" id="PWW07594.1"/>
    </source>
</evidence>
<evidence type="ECO:0000256" key="3">
    <source>
        <dbReference type="ARBA" id="ARBA00023163"/>
    </source>
</evidence>
<keyword evidence="3" id="KW-0804">Transcription</keyword>
<protein>
    <submittedName>
        <fullName evidence="5">MarR family multiple antibiotic resistance transcriptional regulator</fullName>
    </submittedName>
</protein>
<evidence type="ECO:0000313" key="6">
    <source>
        <dbReference type="Proteomes" id="UP000246744"/>
    </source>
</evidence>
<dbReference type="GO" id="GO:0003700">
    <property type="term" value="F:DNA-binding transcription factor activity"/>
    <property type="evidence" value="ECO:0007669"/>
    <property type="project" value="InterPro"/>
</dbReference>
<dbReference type="InterPro" id="IPR036388">
    <property type="entry name" value="WH-like_DNA-bd_sf"/>
</dbReference>
<accession>A0A317PWP7</accession>
<dbReference type="Gene3D" id="1.10.10.10">
    <property type="entry name" value="Winged helix-like DNA-binding domain superfamily/Winged helix DNA-binding domain"/>
    <property type="match status" value="1"/>
</dbReference>
<dbReference type="Pfam" id="PF12802">
    <property type="entry name" value="MarR_2"/>
    <property type="match status" value="1"/>
</dbReference>
<dbReference type="GO" id="GO:0003677">
    <property type="term" value="F:DNA binding"/>
    <property type="evidence" value="ECO:0007669"/>
    <property type="project" value="UniProtKB-KW"/>
</dbReference>